<proteinExistence type="predicted"/>
<dbReference type="AlphaFoldDB" id="A0A397GW84"/>
<name>A0A397GW84_ASPTH</name>
<evidence type="ECO:0000313" key="1">
    <source>
        <dbReference type="EMBL" id="RHZ54897.1"/>
    </source>
</evidence>
<dbReference type="VEuPathDB" id="FungiDB:CDV56_107294"/>
<dbReference type="Gene3D" id="3.40.220.10">
    <property type="entry name" value="Leucine Aminopeptidase, subunit E, domain 1"/>
    <property type="match status" value="1"/>
</dbReference>
<dbReference type="SUPFAM" id="SSF52949">
    <property type="entry name" value="Macro domain-like"/>
    <property type="match status" value="1"/>
</dbReference>
<comment type="caution">
    <text evidence="1">The sequence shown here is derived from an EMBL/GenBank/DDBJ whole genome shotgun (WGS) entry which is preliminary data.</text>
</comment>
<reference evidence="1" key="1">
    <citation type="submission" date="2018-08" db="EMBL/GenBank/DDBJ databases">
        <title>Draft genome sequence of azole-resistant Aspergillus thermomutatus (Neosartorya pseudofischeri) strain HMR AF 39, isolated from a human nasal aspirate.</title>
        <authorList>
            <person name="Parent-Michaud M."/>
            <person name="Dufresne P.J."/>
            <person name="Fournier E."/>
            <person name="Martineau C."/>
            <person name="Moreira S."/>
            <person name="Perkins V."/>
            <person name="De Repentigny L."/>
            <person name="Dufresne S.F."/>
        </authorList>
    </citation>
    <scope>NUCLEOTIDE SEQUENCE [LARGE SCALE GENOMIC DNA]</scope>
    <source>
        <strain evidence="1">HMR AF 39</strain>
    </source>
</reference>
<sequence>MIPIRTGVEYNHPDILYSPPLHAREIISAFNAAVTEQWPSFAPNPTLDIHILNSSLSDIPSTTKFDLVVSPANSYGRLDGAFDDAISRAFCPADDYDALTRAAQKILYELWRGFAPPGSFTLVPFPEEIEDVN</sequence>
<evidence type="ECO:0008006" key="3">
    <source>
        <dbReference type="Google" id="ProtNLM"/>
    </source>
</evidence>
<dbReference type="RefSeq" id="XP_026614163.1">
    <property type="nucleotide sequence ID" value="XM_026760913.1"/>
</dbReference>
<protein>
    <recommendedName>
        <fullName evidence="3">ADP-ribose 1''-phosphate phosphatase</fullName>
    </recommendedName>
</protein>
<dbReference type="GeneID" id="38129268"/>
<evidence type="ECO:0000313" key="2">
    <source>
        <dbReference type="Proteomes" id="UP000215305"/>
    </source>
</evidence>
<dbReference type="Proteomes" id="UP000215305">
    <property type="component" value="Unassembled WGS sequence"/>
</dbReference>
<accession>A0A397GW84</accession>
<keyword evidence="2" id="KW-1185">Reference proteome</keyword>
<dbReference type="InterPro" id="IPR043472">
    <property type="entry name" value="Macro_dom-like"/>
</dbReference>
<gene>
    <name evidence="1" type="ORF">CDV56_107294</name>
</gene>
<dbReference type="STRING" id="41047.A0A397GW84"/>
<dbReference type="OrthoDB" id="6082470at2759"/>
<organism evidence="1 2">
    <name type="scientific">Aspergillus thermomutatus</name>
    <name type="common">Neosartorya pseudofischeri</name>
    <dbReference type="NCBI Taxonomy" id="41047"/>
    <lineage>
        <taxon>Eukaryota</taxon>
        <taxon>Fungi</taxon>
        <taxon>Dikarya</taxon>
        <taxon>Ascomycota</taxon>
        <taxon>Pezizomycotina</taxon>
        <taxon>Eurotiomycetes</taxon>
        <taxon>Eurotiomycetidae</taxon>
        <taxon>Eurotiales</taxon>
        <taxon>Aspergillaceae</taxon>
        <taxon>Aspergillus</taxon>
        <taxon>Aspergillus subgen. Fumigati</taxon>
    </lineage>
</organism>
<dbReference type="EMBL" id="NKHU02000105">
    <property type="protein sequence ID" value="RHZ54897.1"/>
    <property type="molecule type" value="Genomic_DNA"/>
</dbReference>